<dbReference type="Proteomes" id="UP000499080">
    <property type="component" value="Unassembled WGS sequence"/>
</dbReference>
<organism evidence="1 2">
    <name type="scientific">Araneus ventricosus</name>
    <name type="common">Orbweaver spider</name>
    <name type="synonym">Epeira ventricosa</name>
    <dbReference type="NCBI Taxonomy" id="182803"/>
    <lineage>
        <taxon>Eukaryota</taxon>
        <taxon>Metazoa</taxon>
        <taxon>Ecdysozoa</taxon>
        <taxon>Arthropoda</taxon>
        <taxon>Chelicerata</taxon>
        <taxon>Arachnida</taxon>
        <taxon>Araneae</taxon>
        <taxon>Araneomorphae</taxon>
        <taxon>Entelegynae</taxon>
        <taxon>Araneoidea</taxon>
        <taxon>Araneidae</taxon>
        <taxon>Araneus</taxon>
    </lineage>
</organism>
<sequence length="115" mass="13026">MMRMKLKATALNSDLYGVSVRAAAAMVSSVLHDIGFVIKTDTSKVVINIKLGGKRATIKMICKITFNRILNNYLVFILTEEKNHTVVIERIVEQWGRNIILSSKQLVQFILVMFL</sequence>
<keyword evidence="2" id="KW-1185">Reference proteome</keyword>
<evidence type="ECO:0000313" key="2">
    <source>
        <dbReference type="Proteomes" id="UP000499080"/>
    </source>
</evidence>
<protein>
    <submittedName>
        <fullName evidence="1">Uncharacterized protein</fullName>
    </submittedName>
</protein>
<reference evidence="1 2" key="1">
    <citation type="journal article" date="2019" name="Sci. Rep.">
        <title>Orb-weaving spider Araneus ventricosus genome elucidates the spidroin gene catalogue.</title>
        <authorList>
            <person name="Kono N."/>
            <person name="Nakamura H."/>
            <person name="Ohtoshi R."/>
            <person name="Moran D.A.P."/>
            <person name="Shinohara A."/>
            <person name="Yoshida Y."/>
            <person name="Fujiwara M."/>
            <person name="Mori M."/>
            <person name="Tomita M."/>
            <person name="Arakawa K."/>
        </authorList>
    </citation>
    <scope>NUCLEOTIDE SEQUENCE [LARGE SCALE GENOMIC DNA]</scope>
</reference>
<dbReference type="AlphaFoldDB" id="A0A4Y2CCQ9"/>
<comment type="caution">
    <text evidence="1">The sequence shown here is derived from an EMBL/GenBank/DDBJ whole genome shotgun (WGS) entry which is preliminary data.</text>
</comment>
<accession>A0A4Y2CCQ9</accession>
<dbReference type="OrthoDB" id="6778712at2759"/>
<dbReference type="EMBL" id="BGPR01000171">
    <property type="protein sequence ID" value="GBM01598.1"/>
    <property type="molecule type" value="Genomic_DNA"/>
</dbReference>
<proteinExistence type="predicted"/>
<name>A0A4Y2CCQ9_ARAVE</name>
<gene>
    <name evidence="1" type="ORF">AVEN_60017_1</name>
</gene>
<evidence type="ECO:0000313" key="1">
    <source>
        <dbReference type="EMBL" id="GBM01598.1"/>
    </source>
</evidence>